<feature type="domain" description="DUF1330" evidence="1">
    <location>
        <begin position="9"/>
        <end position="89"/>
    </location>
</feature>
<proteinExistence type="predicted"/>
<evidence type="ECO:0000313" key="2">
    <source>
        <dbReference type="EMBL" id="AWL12995.1"/>
    </source>
</evidence>
<dbReference type="AlphaFoldDB" id="A0A2S2E5R3"/>
<dbReference type="RefSeq" id="WP_109340519.1">
    <property type="nucleotide sequence ID" value="NZ_CP029347.1"/>
</dbReference>
<dbReference type="InterPro" id="IPR011008">
    <property type="entry name" value="Dimeric_a/b-barrel"/>
</dbReference>
<accession>A0A2S2E5R3</accession>
<dbReference type="Pfam" id="PF07045">
    <property type="entry name" value="DUF1330"/>
    <property type="match status" value="1"/>
</dbReference>
<protein>
    <recommendedName>
        <fullName evidence="1">DUF1330 domain-containing protein</fullName>
    </recommendedName>
</protein>
<dbReference type="Proteomes" id="UP000245728">
    <property type="component" value="Chromosome"/>
</dbReference>
<sequence length="102" mass="12705">MYNMTVGLYIHNSIEYEKYRRKISPILREHDGNFKLDFWVIPLREDKKINRLFIIQFPNKKMMKKFFSDERYLRAKAAHFETSVSETIIYQRYFYEKKHQNE</sequence>
<dbReference type="InterPro" id="IPR010753">
    <property type="entry name" value="DUF1330"/>
</dbReference>
<gene>
    <name evidence="2" type="ORF">HMF8227_02543</name>
</gene>
<keyword evidence="3" id="KW-1185">Reference proteome</keyword>
<dbReference type="OrthoDB" id="5296554at2"/>
<organism evidence="2 3">
    <name type="scientific">Saliniradius amylolyticus</name>
    <dbReference type="NCBI Taxonomy" id="2183582"/>
    <lineage>
        <taxon>Bacteria</taxon>
        <taxon>Pseudomonadati</taxon>
        <taxon>Pseudomonadota</taxon>
        <taxon>Gammaproteobacteria</taxon>
        <taxon>Alteromonadales</taxon>
        <taxon>Alteromonadaceae</taxon>
        <taxon>Saliniradius</taxon>
    </lineage>
</organism>
<dbReference type="EMBL" id="CP029347">
    <property type="protein sequence ID" value="AWL12995.1"/>
    <property type="molecule type" value="Genomic_DNA"/>
</dbReference>
<reference evidence="2 3" key="1">
    <citation type="submission" date="2018-05" db="EMBL/GenBank/DDBJ databases">
        <title>Salinimonas sp. HMF8227 Genome sequencing and assembly.</title>
        <authorList>
            <person name="Kang H."/>
            <person name="Kang J."/>
            <person name="Cha I."/>
            <person name="Kim H."/>
            <person name="Joh K."/>
        </authorList>
    </citation>
    <scope>NUCLEOTIDE SEQUENCE [LARGE SCALE GENOMIC DNA]</scope>
    <source>
        <strain evidence="2 3">HMF8227</strain>
    </source>
</reference>
<dbReference type="Gene3D" id="3.30.70.100">
    <property type="match status" value="1"/>
</dbReference>
<dbReference type="SUPFAM" id="SSF54909">
    <property type="entry name" value="Dimeric alpha+beta barrel"/>
    <property type="match status" value="1"/>
</dbReference>
<evidence type="ECO:0000313" key="3">
    <source>
        <dbReference type="Proteomes" id="UP000245728"/>
    </source>
</evidence>
<evidence type="ECO:0000259" key="1">
    <source>
        <dbReference type="Pfam" id="PF07045"/>
    </source>
</evidence>
<name>A0A2S2E5R3_9ALTE</name>
<dbReference type="KEGG" id="salh:HMF8227_02543"/>